<evidence type="ECO:0000313" key="11">
    <source>
        <dbReference type="EMBL" id="RMY44130.1"/>
    </source>
</evidence>
<reference evidence="11 12" key="1">
    <citation type="journal article" date="2018" name="BMC Genomics">
        <title>Genomic evidence for intraspecific hybridization in a clonal and extremely halotolerant yeast.</title>
        <authorList>
            <person name="Gostincar C."/>
            <person name="Stajich J.E."/>
            <person name="Zupancic J."/>
            <person name="Zalar P."/>
            <person name="Gunde-Cimerman N."/>
        </authorList>
    </citation>
    <scope>NUCLEOTIDE SEQUENCE [LARGE SCALE GENOMIC DNA]</scope>
    <source>
        <strain evidence="11 12">EXF-151</strain>
    </source>
</reference>
<dbReference type="EC" id="3.1.2.22" evidence="2"/>
<keyword evidence="6" id="KW-0443">Lipid metabolism</keyword>
<evidence type="ECO:0000256" key="6">
    <source>
        <dbReference type="ARBA" id="ARBA00022832"/>
    </source>
</evidence>
<dbReference type="GO" id="GO:0052689">
    <property type="term" value="F:carboxylic ester hydrolase activity"/>
    <property type="evidence" value="ECO:0007669"/>
    <property type="project" value="UniProtKB-KW"/>
</dbReference>
<dbReference type="GO" id="GO:0005737">
    <property type="term" value="C:cytoplasm"/>
    <property type="evidence" value="ECO:0007669"/>
    <property type="project" value="TreeGrafter"/>
</dbReference>
<gene>
    <name evidence="11" type="ORF">D0865_10760</name>
</gene>
<dbReference type="GO" id="GO:0008474">
    <property type="term" value="F:palmitoyl-(protein) hydrolase activity"/>
    <property type="evidence" value="ECO:0007669"/>
    <property type="project" value="UniProtKB-EC"/>
</dbReference>
<evidence type="ECO:0000256" key="3">
    <source>
        <dbReference type="ARBA" id="ARBA00014923"/>
    </source>
</evidence>
<dbReference type="InterPro" id="IPR050565">
    <property type="entry name" value="LYPA1-2/EST-like"/>
</dbReference>
<evidence type="ECO:0000313" key="12">
    <source>
        <dbReference type="Proteomes" id="UP000270230"/>
    </source>
</evidence>
<proteinExistence type="inferred from homology"/>
<organism evidence="11 12">
    <name type="scientific">Hortaea werneckii</name>
    <name type="common">Black yeast</name>
    <name type="synonym">Cladosporium werneckii</name>
    <dbReference type="NCBI Taxonomy" id="91943"/>
    <lineage>
        <taxon>Eukaryota</taxon>
        <taxon>Fungi</taxon>
        <taxon>Dikarya</taxon>
        <taxon>Ascomycota</taxon>
        <taxon>Pezizomycotina</taxon>
        <taxon>Dothideomycetes</taxon>
        <taxon>Dothideomycetidae</taxon>
        <taxon>Mycosphaerellales</taxon>
        <taxon>Teratosphaeriaceae</taxon>
        <taxon>Hortaea</taxon>
    </lineage>
</organism>
<dbReference type="Proteomes" id="UP000270230">
    <property type="component" value="Unassembled WGS sequence"/>
</dbReference>
<evidence type="ECO:0000256" key="1">
    <source>
        <dbReference type="ARBA" id="ARBA00006499"/>
    </source>
</evidence>
<feature type="non-terminal residue" evidence="11">
    <location>
        <position position="1"/>
    </location>
</feature>
<dbReference type="OrthoDB" id="2418081at2759"/>
<sequence>GEFSRRSGRASGEATHIHGYRSPWIGRQASNNSPLPSCQYQHELTPEQWRRMNKFSETKFIFPNAPSIPITVNMGMRMPGWYDISDIGDLANRSSEDEPGILRSQKVFHALIAEEIASGIPTERIVLGGFSQGGAMSLLAGITCPTKLGGIFGLSSYLLLRDKVQSLVPAESPNKGTGIFMGHGDSDPIVRYEWGQQTAAKLQEWGWKVDFRTYAGLVHSAAPQEIDDLEKYLMEKIPEVGDKPLAAGSGS</sequence>
<feature type="domain" description="Phospholipase/carboxylesterase/thioesterase" evidence="10">
    <location>
        <begin position="47"/>
        <end position="234"/>
    </location>
</feature>
<accession>A0A3M7BXE4</accession>
<comment type="catalytic activity">
    <reaction evidence="9">
        <text>S-hexadecanoyl-L-cysteinyl-[protein] + H2O = L-cysteinyl-[protein] + hexadecanoate + H(+)</text>
        <dbReference type="Rhea" id="RHEA:19233"/>
        <dbReference type="Rhea" id="RHEA-COMP:10131"/>
        <dbReference type="Rhea" id="RHEA-COMP:11032"/>
        <dbReference type="ChEBI" id="CHEBI:7896"/>
        <dbReference type="ChEBI" id="CHEBI:15377"/>
        <dbReference type="ChEBI" id="CHEBI:15378"/>
        <dbReference type="ChEBI" id="CHEBI:29950"/>
        <dbReference type="ChEBI" id="CHEBI:74151"/>
        <dbReference type="EC" id="3.1.2.22"/>
    </reaction>
</comment>
<dbReference type="PANTHER" id="PTHR10655:SF17">
    <property type="entry name" value="LYSOPHOSPHOLIPASE-LIKE PROTEIN 1"/>
    <property type="match status" value="1"/>
</dbReference>
<dbReference type="InterPro" id="IPR029058">
    <property type="entry name" value="AB_hydrolase_fold"/>
</dbReference>
<evidence type="ECO:0000256" key="8">
    <source>
        <dbReference type="ARBA" id="ARBA00031195"/>
    </source>
</evidence>
<dbReference type="Gene3D" id="3.40.50.1820">
    <property type="entry name" value="alpha/beta hydrolase"/>
    <property type="match status" value="1"/>
</dbReference>
<dbReference type="GO" id="GO:0006631">
    <property type="term" value="P:fatty acid metabolic process"/>
    <property type="evidence" value="ECO:0007669"/>
    <property type="project" value="UniProtKB-KW"/>
</dbReference>
<keyword evidence="6" id="KW-0276">Fatty acid metabolism</keyword>
<dbReference type="InterPro" id="IPR003140">
    <property type="entry name" value="PLipase/COase/thioEstase"/>
</dbReference>
<dbReference type="EMBL" id="QWIN01001084">
    <property type="protein sequence ID" value="RMY44130.1"/>
    <property type="molecule type" value="Genomic_DNA"/>
</dbReference>
<dbReference type="PANTHER" id="PTHR10655">
    <property type="entry name" value="LYSOPHOSPHOLIPASE-RELATED"/>
    <property type="match status" value="1"/>
</dbReference>
<keyword evidence="5" id="KW-0378">Hydrolase</keyword>
<dbReference type="VEuPathDB" id="FungiDB:BTJ68_12932"/>
<protein>
    <recommendedName>
        <fullName evidence="3">Acyl-protein thioesterase 1</fullName>
        <ecNumber evidence="2">3.1.2.22</ecNumber>
    </recommendedName>
    <alternativeName>
        <fullName evidence="8">Palmitoyl-protein hydrolase</fullName>
    </alternativeName>
</protein>
<evidence type="ECO:0000256" key="9">
    <source>
        <dbReference type="ARBA" id="ARBA00047337"/>
    </source>
</evidence>
<evidence type="ECO:0000256" key="5">
    <source>
        <dbReference type="ARBA" id="ARBA00022801"/>
    </source>
</evidence>
<evidence type="ECO:0000256" key="4">
    <source>
        <dbReference type="ARBA" id="ARBA00022487"/>
    </source>
</evidence>
<comment type="function">
    <text evidence="7">Hydrolyzes fatty acids from S-acylated cysteine residues in proteins with a strong preference for palmitoylated G-alpha proteins over other acyl substrates. Mediates the deacylation of G-alpha proteins such as GPA1 in vivo, but has weak or no activity toward palmitoylated Ras proteins. Has weak lysophospholipase activity in vitro; however such activity may not exist in vivo.</text>
</comment>
<comment type="similarity">
    <text evidence="1">Belongs to the AB hydrolase superfamily. AB hydrolase 2 family.</text>
</comment>
<evidence type="ECO:0000259" key="10">
    <source>
        <dbReference type="Pfam" id="PF02230"/>
    </source>
</evidence>
<comment type="caution">
    <text evidence="11">The sequence shown here is derived from an EMBL/GenBank/DDBJ whole genome shotgun (WGS) entry which is preliminary data.</text>
</comment>
<dbReference type="SUPFAM" id="SSF53474">
    <property type="entry name" value="alpha/beta-Hydrolases"/>
    <property type="match status" value="1"/>
</dbReference>
<evidence type="ECO:0000256" key="2">
    <source>
        <dbReference type="ARBA" id="ARBA00012423"/>
    </source>
</evidence>
<name>A0A3M7BXE4_HORWE</name>
<evidence type="ECO:0000256" key="7">
    <source>
        <dbReference type="ARBA" id="ARBA00029392"/>
    </source>
</evidence>
<dbReference type="AlphaFoldDB" id="A0A3M7BXE4"/>
<dbReference type="Pfam" id="PF02230">
    <property type="entry name" value="Abhydrolase_2"/>
    <property type="match status" value="1"/>
</dbReference>
<keyword evidence="4" id="KW-0719">Serine esterase</keyword>